<keyword evidence="2" id="KW-1185">Reference proteome</keyword>
<evidence type="ECO:0000313" key="2">
    <source>
        <dbReference type="Proteomes" id="UP001589710"/>
    </source>
</evidence>
<protein>
    <submittedName>
        <fullName evidence="1">Helicase associated domain-containing protein</fullName>
    </submittedName>
</protein>
<organism evidence="1 2">
    <name type="scientific">Streptomyces yanii</name>
    <dbReference type="NCBI Taxonomy" id="78510"/>
    <lineage>
        <taxon>Bacteria</taxon>
        <taxon>Bacillati</taxon>
        <taxon>Actinomycetota</taxon>
        <taxon>Actinomycetes</taxon>
        <taxon>Kitasatosporales</taxon>
        <taxon>Streptomycetaceae</taxon>
        <taxon>Streptomyces</taxon>
    </lineage>
</organism>
<dbReference type="Proteomes" id="UP001589710">
    <property type="component" value="Unassembled WGS sequence"/>
</dbReference>
<dbReference type="RefSeq" id="WP_345510100.1">
    <property type="nucleotide sequence ID" value="NZ_BAAAXD010000006.1"/>
</dbReference>
<reference evidence="1 2" key="1">
    <citation type="submission" date="2024-09" db="EMBL/GenBank/DDBJ databases">
        <authorList>
            <person name="Sun Q."/>
            <person name="Mori K."/>
        </authorList>
    </citation>
    <scope>NUCLEOTIDE SEQUENCE [LARGE SCALE GENOMIC DNA]</scope>
    <source>
        <strain evidence="1 2">JCM 3331</strain>
    </source>
</reference>
<comment type="caution">
    <text evidence="1">The sequence shown here is derived from an EMBL/GenBank/DDBJ whole genome shotgun (WGS) entry which is preliminary data.</text>
</comment>
<name>A0ABV5RJQ2_9ACTN</name>
<accession>A0ABV5RJQ2</accession>
<sequence>MGWTVDWQRHWVGLTALLAAGAGLGEIVPGVTHRGDDIGRWTARQTRDWAQLNEEQQQRLAALGVKPAARPQKATARTNAKVGAGTGAARGSEAFQRGVAALKQHIQREEKTVVGRGHVEGLPDGTSVRLGVFLSNQKSRRDRLTEDQLATLAEIGYHWAV</sequence>
<gene>
    <name evidence="1" type="ORF">ACFFTL_39005</name>
</gene>
<proteinExistence type="predicted"/>
<evidence type="ECO:0000313" key="1">
    <source>
        <dbReference type="EMBL" id="MFB9578099.1"/>
    </source>
</evidence>
<dbReference type="EMBL" id="JBHMCG010000164">
    <property type="protein sequence ID" value="MFB9578099.1"/>
    <property type="molecule type" value="Genomic_DNA"/>
</dbReference>